<organism evidence="4 5">
    <name type="scientific">Bordetella genomosp. 9</name>
    <dbReference type="NCBI Taxonomy" id="1416803"/>
    <lineage>
        <taxon>Bacteria</taxon>
        <taxon>Pseudomonadati</taxon>
        <taxon>Pseudomonadota</taxon>
        <taxon>Betaproteobacteria</taxon>
        <taxon>Burkholderiales</taxon>
        <taxon>Alcaligenaceae</taxon>
        <taxon>Bordetella</taxon>
    </lineage>
</organism>
<evidence type="ECO:0008006" key="6">
    <source>
        <dbReference type="Google" id="ProtNLM"/>
    </source>
</evidence>
<dbReference type="PANTHER" id="PTHR30273:SF2">
    <property type="entry name" value="PROTEIN FECR"/>
    <property type="match status" value="1"/>
</dbReference>
<feature type="domain" description="FecR protein" evidence="2">
    <location>
        <begin position="118"/>
        <end position="215"/>
    </location>
</feature>
<accession>A0A1W6Z4T5</accession>
<protein>
    <recommendedName>
        <fullName evidence="6">Iron dicitrate transport regulator FecR</fullName>
    </recommendedName>
</protein>
<evidence type="ECO:0000313" key="4">
    <source>
        <dbReference type="EMBL" id="ARP88405.1"/>
    </source>
</evidence>
<dbReference type="InterPro" id="IPR006860">
    <property type="entry name" value="FecR"/>
</dbReference>
<dbReference type="EMBL" id="CP021109">
    <property type="protein sequence ID" value="ARP88405.1"/>
    <property type="molecule type" value="Genomic_DNA"/>
</dbReference>
<dbReference type="InterPro" id="IPR032623">
    <property type="entry name" value="FecR_N"/>
</dbReference>
<gene>
    <name evidence="4" type="ORF">CAL13_20935</name>
</gene>
<evidence type="ECO:0000256" key="1">
    <source>
        <dbReference type="SAM" id="Phobius"/>
    </source>
</evidence>
<keyword evidence="1" id="KW-0472">Membrane</keyword>
<feature type="domain" description="FecR N-terminal" evidence="3">
    <location>
        <begin position="21"/>
        <end position="63"/>
    </location>
</feature>
<dbReference type="RefSeq" id="WP_086073425.1">
    <property type="nucleotide sequence ID" value="NZ_CP021109.1"/>
</dbReference>
<dbReference type="InterPro" id="IPR012373">
    <property type="entry name" value="Ferrdict_sens_TM"/>
</dbReference>
<feature type="transmembrane region" description="Helical" evidence="1">
    <location>
        <begin position="88"/>
        <end position="110"/>
    </location>
</feature>
<sequence length="328" mass="35614">MTRMHALPADRIDDADVQALREAARRFAFLCSGEAGERDWAALHAWRQERPEHERAWQRIEAMRSTLREVPANVASPVLRTTRRQRRAVLKSIVGLTGGAALGYTAWAALPWARWGAAYRTAAGEQKDVRLVDGSVVSMNTDSAMDVRHDGGNGIRVQLFAGEILVTMPPSQPHPAAARPLTVCTVDGEASGLGARFTVRKRDDDTGVAVYGGEVSIRPLQDRPLAVPAGMQVAFDARAAASYGPVDEDALAWRRGSLVVHDWPLAKVVAEIGRYRAGVVGCSAAVADLRVTGAFPTRDTDRAIAALTKAFPVRAVFVTRYWVRLEAA</sequence>
<evidence type="ECO:0000259" key="2">
    <source>
        <dbReference type="Pfam" id="PF04773"/>
    </source>
</evidence>
<name>A0A1W6Z4T5_9BORD</name>
<keyword evidence="1" id="KW-0812">Transmembrane</keyword>
<proteinExistence type="predicted"/>
<reference evidence="4 5" key="1">
    <citation type="submission" date="2017-05" db="EMBL/GenBank/DDBJ databases">
        <title>Complete and WGS of Bordetella genogroups.</title>
        <authorList>
            <person name="Spilker T."/>
            <person name="LiPuma J."/>
        </authorList>
    </citation>
    <scope>NUCLEOTIDE SEQUENCE [LARGE SCALE GENOMIC DNA]</scope>
    <source>
        <strain evidence="4 5">AU17164</strain>
    </source>
</reference>
<dbReference type="GO" id="GO:0016989">
    <property type="term" value="F:sigma factor antagonist activity"/>
    <property type="evidence" value="ECO:0007669"/>
    <property type="project" value="TreeGrafter"/>
</dbReference>
<dbReference type="Pfam" id="PF04773">
    <property type="entry name" value="FecR"/>
    <property type="match status" value="1"/>
</dbReference>
<dbReference type="PIRSF" id="PIRSF018266">
    <property type="entry name" value="FecR"/>
    <property type="match status" value="1"/>
</dbReference>
<dbReference type="Pfam" id="PF16220">
    <property type="entry name" value="DUF4880"/>
    <property type="match status" value="1"/>
</dbReference>
<dbReference type="AlphaFoldDB" id="A0A1W6Z4T5"/>
<keyword evidence="5" id="KW-1185">Reference proteome</keyword>
<dbReference type="Proteomes" id="UP000194139">
    <property type="component" value="Chromosome"/>
</dbReference>
<evidence type="ECO:0000313" key="5">
    <source>
        <dbReference type="Proteomes" id="UP000194139"/>
    </source>
</evidence>
<dbReference type="Gene3D" id="2.60.120.1440">
    <property type="match status" value="1"/>
</dbReference>
<dbReference type="PANTHER" id="PTHR30273">
    <property type="entry name" value="PERIPLASMIC SIGNAL SENSOR AND SIGMA FACTOR ACTIVATOR FECR-RELATED"/>
    <property type="match status" value="1"/>
</dbReference>
<keyword evidence="1" id="KW-1133">Transmembrane helix</keyword>
<evidence type="ECO:0000259" key="3">
    <source>
        <dbReference type="Pfam" id="PF16220"/>
    </source>
</evidence>